<dbReference type="Pfam" id="PF01797">
    <property type="entry name" value="Y1_Tnp"/>
    <property type="match status" value="1"/>
</dbReference>
<reference evidence="2 3" key="1">
    <citation type="submission" date="2011-08" db="EMBL/GenBank/DDBJ databases">
        <title>The Genome Sequence of Eubacteriaceae bacterium CM5.</title>
        <authorList>
            <consortium name="The Broad Institute Genome Sequencing Platform"/>
            <person name="Earl A."/>
            <person name="Ward D."/>
            <person name="Feldgarden M."/>
            <person name="Gevers D."/>
            <person name="Sizova M."/>
            <person name="Hazen A."/>
            <person name="Epstein S."/>
            <person name="Young S.K."/>
            <person name="Zeng Q."/>
            <person name="Gargeya S."/>
            <person name="Fitzgerald M."/>
            <person name="Haas B."/>
            <person name="Abouelleil A."/>
            <person name="Alvarado L."/>
            <person name="Arachchi H.M."/>
            <person name="Berlin A."/>
            <person name="Brown A."/>
            <person name="Chapman S.B."/>
            <person name="Chen Z."/>
            <person name="Dunbar C."/>
            <person name="Freedman E."/>
            <person name="Gearin G."/>
            <person name="Gellesch M."/>
            <person name="Goldberg J."/>
            <person name="Griggs A."/>
            <person name="Gujja S."/>
            <person name="Heiman D."/>
            <person name="Howarth C."/>
            <person name="Larson L."/>
            <person name="Lui A."/>
            <person name="MacDonald P.J.P."/>
            <person name="Montmayeur A."/>
            <person name="Murphy C."/>
            <person name="Neiman D."/>
            <person name="Pearson M."/>
            <person name="Priest M."/>
            <person name="Roberts A."/>
            <person name="Saif S."/>
            <person name="Shea T."/>
            <person name="Shenoy N."/>
            <person name="Sisk P."/>
            <person name="Stolte C."/>
            <person name="Sykes S."/>
            <person name="Wortman J."/>
            <person name="Nusbaum C."/>
            <person name="Birren B."/>
        </authorList>
    </citation>
    <scope>NUCLEOTIDE SEQUENCE [LARGE SCALE GENOMIC DNA]</scope>
    <source>
        <strain evidence="2 3">CM5</strain>
    </source>
</reference>
<organism evidence="2 3">
    <name type="scientific">Peptoanaerobacter stomatis</name>
    <dbReference type="NCBI Taxonomy" id="796937"/>
    <lineage>
        <taxon>Bacteria</taxon>
        <taxon>Bacillati</taxon>
        <taxon>Bacillota</taxon>
        <taxon>Clostridia</taxon>
        <taxon>Peptostreptococcales</taxon>
        <taxon>Filifactoraceae</taxon>
        <taxon>Peptoanaerobacter</taxon>
    </lineage>
</organism>
<dbReference type="SMART" id="SM01321">
    <property type="entry name" value="Y1_Tnp"/>
    <property type="match status" value="1"/>
</dbReference>
<dbReference type="GO" id="GO:0006313">
    <property type="term" value="P:DNA transposition"/>
    <property type="evidence" value="ECO:0007669"/>
    <property type="project" value="InterPro"/>
</dbReference>
<evidence type="ECO:0000259" key="1">
    <source>
        <dbReference type="SMART" id="SM01321"/>
    </source>
</evidence>
<dbReference type="InterPro" id="IPR002686">
    <property type="entry name" value="Transposase_17"/>
</dbReference>
<gene>
    <name evidence="2" type="ORF">HMPREF9628_00560</name>
</gene>
<accession>G9XEY2</accession>
<dbReference type="NCBIfam" id="NF033573">
    <property type="entry name" value="transpos_IS200"/>
    <property type="match status" value="1"/>
</dbReference>
<protein>
    <recommendedName>
        <fullName evidence="1">Transposase IS200-like domain-containing protein</fullName>
    </recommendedName>
</protein>
<name>G9XEY2_9FIRM</name>
<proteinExistence type="predicted"/>
<dbReference type="PANTHER" id="PTHR33360:SF2">
    <property type="entry name" value="TRANSPOSASE FOR INSERTION SEQUENCE ELEMENT IS200"/>
    <property type="match status" value="1"/>
</dbReference>
<dbReference type="Gene3D" id="3.30.70.1290">
    <property type="entry name" value="Transposase IS200-like"/>
    <property type="match status" value="1"/>
</dbReference>
<evidence type="ECO:0000313" key="2">
    <source>
        <dbReference type="EMBL" id="EHL17962.1"/>
    </source>
</evidence>
<dbReference type="SUPFAM" id="SSF143422">
    <property type="entry name" value="Transposase IS200-like"/>
    <property type="match status" value="1"/>
</dbReference>
<dbReference type="InterPro" id="IPR036515">
    <property type="entry name" value="Transposase_17_sf"/>
</dbReference>
<dbReference type="GO" id="GO:0004803">
    <property type="term" value="F:transposase activity"/>
    <property type="evidence" value="ECO:0007669"/>
    <property type="project" value="InterPro"/>
</dbReference>
<comment type="caution">
    <text evidence="2">The sequence shown here is derived from an EMBL/GenBank/DDBJ whole genome shotgun (WGS) entry which is preliminary data.</text>
</comment>
<evidence type="ECO:0000313" key="3">
    <source>
        <dbReference type="Proteomes" id="UP000003379"/>
    </source>
</evidence>
<dbReference type="EMBL" id="AFZG01000052">
    <property type="protein sequence ID" value="EHL17962.1"/>
    <property type="molecule type" value="Genomic_DNA"/>
</dbReference>
<dbReference type="GO" id="GO:0003677">
    <property type="term" value="F:DNA binding"/>
    <property type="evidence" value="ECO:0007669"/>
    <property type="project" value="InterPro"/>
</dbReference>
<dbReference type="AlphaFoldDB" id="G9XEY2"/>
<dbReference type="HOGENOM" id="CLU_101320_0_1_9"/>
<feature type="domain" description="Transposase IS200-like" evidence="1">
    <location>
        <begin position="1"/>
        <end position="88"/>
    </location>
</feature>
<dbReference type="Proteomes" id="UP000003379">
    <property type="component" value="Unassembled WGS sequence"/>
</dbReference>
<sequence length="88" mass="10242">MYGELKKDIGEILRKLCEMKQVTLIEGTICKDHVHMYVAIPPKISVSEVMSYIKGKSALMIFDRHPEYRTKYGDRHFWARGYYVATVG</sequence>
<dbReference type="PANTHER" id="PTHR33360">
    <property type="entry name" value="TRANSPOSASE FOR INSERTION SEQUENCE ELEMENT IS200"/>
    <property type="match status" value="1"/>
</dbReference>